<dbReference type="PANTHER" id="PTHR35176:SF6">
    <property type="entry name" value="HEME OXYGENASE HI_0854-RELATED"/>
    <property type="match status" value="1"/>
</dbReference>
<proteinExistence type="predicted"/>
<dbReference type="RefSeq" id="WP_114695587.1">
    <property type="nucleotide sequence ID" value="NZ_QQOH01000002.1"/>
</dbReference>
<evidence type="ECO:0000313" key="4">
    <source>
        <dbReference type="Proteomes" id="UP000253769"/>
    </source>
</evidence>
<protein>
    <submittedName>
        <fullName evidence="3">HugZ family protein</fullName>
    </submittedName>
</protein>
<dbReference type="InterPro" id="IPR052019">
    <property type="entry name" value="F420H2_bilvrd_red/Heme_oxyg"/>
</dbReference>
<evidence type="ECO:0000256" key="1">
    <source>
        <dbReference type="ARBA" id="ARBA00023002"/>
    </source>
</evidence>
<comment type="caution">
    <text evidence="3">The sequence shown here is derived from an EMBL/GenBank/DDBJ whole genome shotgun (WGS) entry which is preliminary data.</text>
</comment>
<dbReference type="OrthoDB" id="5345368at2"/>
<reference evidence="3 4" key="1">
    <citation type="submission" date="2018-07" db="EMBL/GenBank/DDBJ databases">
        <title>Motiliproteus coralliicola sp. nov., a bacterium isolated from Coral.</title>
        <authorList>
            <person name="Wang G."/>
        </authorList>
    </citation>
    <scope>NUCLEOTIDE SEQUENCE [LARGE SCALE GENOMIC DNA]</scope>
    <source>
        <strain evidence="3 4">C34</strain>
    </source>
</reference>
<name>A0A369WP05_9GAMM</name>
<dbReference type="InterPro" id="IPR012349">
    <property type="entry name" value="Split_barrel_FMN-bd"/>
</dbReference>
<dbReference type="InterPro" id="IPR011576">
    <property type="entry name" value="Pyridox_Oxase_N"/>
</dbReference>
<dbReference type="PANTHER" id="PTHR35176">
    <property type="entry name" value="HEME OXYGENASE HI_0854-RELATED"/>
    <property type="match status" value="1"/>
</dbReference>
<evidence type="ECO:0000259" key="2">
    <source>
        <dbReference type="Pfam" id="PF01243"/>
    </source>
</evidence>
<dbReference type="SUPFAM" id="SSF50475">
    <property type="entry name" value="FMN-binding split barrel"/>
    <property type="match status" value="1"/>
</dbReference>
<keyword evidence="1" id="KW-0560">Oxidoreductase</keyword>
<dbReference type="Proteomes" id="UP000253769">
    <property type="component" value="Unassembled WGS sequence"/>
</dbReference>
<dbReference type="GO" id="GO:0005829">
    <property type="term" value="C:cytosol"/>
    <property type="evidence" value="ECO:0007669"/>
    <property type="project" value="TreeGrafter"/>
</dbReference>
<dbReference type="GO" id="GO:0016627">
    <property type="term" value="F:oxidoreductase activity, acting on the CH-CH group of donors"/>
    <property type="evidence" value="ECO:0007669"/>
    <property type="project" value="TreeGrafter"/>
</dbReference>
<dbReference type="Gene3D" id="2.30.110.10">
    <property type="entry name" value="Electron Transport, Fmn-binding Protein, Chain A"/>
    <property type="match status" value="1"/>
</dbReference>
<dbReference type="InterPro" id="IPR014419">
    <property type="entry name" value="HutZ"/>
</dbReference>
<dbReference type="PIRSF" id="PIRSF004633">
    <property type="entry name" value="UCP_PLP_oxd"/>
    <property type="match status" value="1"/>
</dbReference>
<dbReference type="GO" id="GO:0070967">
    <property type="term" value="F:coenzyme F420 binding"/>
    <property type="evidence" value="ECO:0007669"/>
    <property type="project" value="TreeGrafter"/>
</dbReference>
<organism evidence="3 4">
    <name type="scientific">Motiliproteus coralliicola</name>
    <dbReference type="NCBI Taxonomy" id="2283196"/>
    <lineage>
        <taxon>Bacteria</taxon>
        <taxon>Pseudomonadati</taxon>
        <taxon>Pseudomonadota</taxon>
        <taxon>Gammaproteobacteria</taxon>
        <taxon>Oceanospirillales</taxon>
        <taxon>Oceanospirillaceae</taxon>
        <taxon>Motiliproteus</taxon>
    </lineage>
</organism>
<feature type="domain" description="Pyridoxamine 5'-phosphate oxidase N-terminal" evidence="2">
    <location>
        <begin position="25"/>
        <end position="150"/>
    </location>
</feature>
<dbReference type="Pfam" id="PF01243">
    <property type="entry name" value="PNPOx_N"/>
    <property type="match status" value="1"/>
</dbReference>
<sequence length="183" mass="20495">MSTSSDPTSDPQPDLQKVSEAALLLRQRHQTLLLSSLNGSLPELSYAPYCCDDQGNFYIYISQLASHTENLKQHPQCSAMFIAEEQGCRNLFARERLSFSCRAELIEPQDGDYAPRLEQLEQQFGEVVRLLRTLPDFCLFRLCPLEGRYVAGFGRAYQLDPVGYQASPIGPEQLGKGGDNDSQ</sequence>
<dbReference type="AlphaFoldDB" id="A0A369WP05"/>
<evidence type="ECO:0000313" key="3">
    <source>
        <dbReference type="EMBL" id="RDE22953.1"/>
    </source>
</evidence>
<dbReference type="EMBL" id="QQOH01000002">
    <property type="protein sequence ID" value="RDE22953.1"/>
    <property type="molecule type" value="Genomic_DNA"/>
</dbReference>
<gene>
    <name evidence="3" type="ORF">DV711_10400</name>
</gene>
<keyword evidence="4" id="KW-1185">Reference proteome</keyword>
<accession>A0A369WP05</accession>